<dbReference type="EMBL" id="JAPDPJ010000007">
    <property type="protein sequence ID" value="MCW3785873.1"/>
    <property type="molecule type" value="Genomic_DNA"/>
</dbReference>
<keyword evidence="2" id="KW-0564">Palmitate</keyword>
<dbReference type="Gene3D" id="2.20.200.10">
    <property type="entry name" value="Outer membrane efflux proteins (OEP)"/>
    <property type="match status" value="1"/>
</dbReference>
<keyword evidence="2" id="KW-0472">Membrane</keyword>
<proteinExistence type="inferred from homology"/>
<sequence length="472" mass="51413">MHNKIKYTGKSAILIAVFIAIGMSSCRTSKNVSDLNVDTKDLIRDENLNTSDSTTIADIPWQEYFSDDILKQLIQEALDNNLDMKVALERIKQAEANFAMAKAAKLPTLSVAAQDEYTLYSIDGGTTKVLGYNANTLNLGLTTSWEIDAWGKLNSTKKSRYASLLNTMEYKKLVQTNIISGVAQLYYALTSLDEQLKVTKETIGLLTESSQTMQALKDAGLTNGAAVEQSNALLYNTQLSVFTIEDQIHQQENALCVLLGRTPGTIARNAISQQAVPSELKYGVPAQLLAKRPDVLSAELSFRAAFEATNAAQASLYPSITLSSGFVGYNGTELSDFFKPENIAANFVAGIAQPIFYNKRLKGNLAIAKSQQEEALLTFKNTVLAAGQEVSDILFSFKSSVNKNGLRAKQIDALSNAVDFTQELLKAGEANYTEVLSAQQNLLSAQLSQVNDKLEQLNYSVDLYKALGGGTN</sequence>
<reference evidence="3" key="1">
    <citation type="submission" date="2022-10" db="EMBL/GenBank/DDBJ databases">
        <authorList>
            <person name="Yu W.X."/>
        </authorList>
    </citation>
    <scope>NUCLEOTIDE SEQUENCE</scope>
    <source>
        <strain evidence="3">AAT</strain>
    </source>
</reference>
<dbReference type="PANTHER" id="PTHR30203:SF33">
    <property type="entry name" value="BLR4455 PROTEIN"/>
    <property type="match status" value="1"/>
</dbReference>
<dbReference type="Pfam" id="PF02321">
    <property type="entry name" value="OEP"/>
    <property type="match status" value="2"/>
</dbReference>
<dbReference type="NCBIfam" id="TIGR01845">
    <property type="entry name" value="outer_NodT"/>
    <property type="match status" value="1"/>
</dbReference>
<name>A0AAE3M2F3_9BACT</name>
<keyword evidence="2" id="KW-1134">Transmembrane beta strand</keyword>
<dbReference type="RefSeq" id="WP_301189444.1">
    <property type="nucleotide sequence ID" value="NZ_JAPDPJ010000007.1"/>
</dbReference>
<dbReference type="GO" id="GO:0015562">
    <property type="term" value="F:efflux transmembrane transporter activity"/>
    <property type="evidence" value="ECO:0007669"/>
    <property type="project" value="InterPro"/>
</dbReference>
<evidence type="ECO:0000313" key="4">
    <source>
        <dbReference type="Proteomes" id="UP001209229"/>
    </source>
</evidence>
<accession>A0AAE3M2F3</accession>
<evidence type="ECO:0000313" key="3">
    <source>
        <dbReference type="EMBL" id="MCW3785873.1"/>
    </source>
</evidence>
<evidence type="ECO:0000256" key="1">
    <source>
        <dbReference type="ARBA" id="ARBA00007613"/>
    </source>
</evidence>
<keyword evidence="4" id="KW-1185">Reference proteome</keyword>
<dbReference type="GO" id="GO:0005886">
    <property type="term" value="C:plasma membrane"/>
    <property type="evidence" value="ECO:0007669"/>
    <property type="project" value="UniProtKB-SubCell"/>
</dbReference>
<dbReference type="PANTHER" id="PTHR30203">
    <property type="entry name" value="OUTER MEMBRANE CATION EFFLUX PROTEIN"/>
    <property type="match status" value="1"/>
</dbReference>
<comment type="similarity">
    <text evidence="1 2">Belongs to the outer membrane factor (OMF) (TC 1.B.17) family.</text>
</comment>
<protein>
    <submittedName>
        <fullName evidence="3">Efflux transporter outer membrane subunit</fullName>
    </submittedName>
</protein>
<organism evidence="3 4">
    <name type="scientific">Plebeiibacterium sediminum</name>
    <dbReference type="NCBI Taxonomy" id="2992112"/>
    <lineage>
        <taxon>Bacteria</taxon>
        <taxon>Pseudomonadati</taxon>
        <taxon>Bacteroidota</taxon>
        <taxon>Bacteroidia</taxon>
        <taxon>Marinilabiliales</taxon>
        <taxon>Marinilabiliaceae</taxon>
        <taxon>Plebeiibacterium</taxon>
    </lineage>
</organism>
<dbReference type="SUPFAM" id="SSF56954">
    <property type="entry name" value="Outer membrane efflux proteins (OEP)"/>
    <property type="match status" value="1"/>
</dbReference>
<keyword evidence="2" id="KW-0812">Transmembrane</keyword>
<dbReference type="PROSITE" id="PS51257">
    <property type="entry name" value="PROKAR_LIPOPROTEIN"/>
    <property type="match status" value="1"/>
</dbReference>
<comment type="caution">
    <text evidence="3">The sequence shown here is derived from an EMBL/GenBank/DDBJ whole genome shotgun (WGS) entry which is preliminary data.</text>
</comment>
<comment type="subcellular location">
    <subcellularLocation>
        <location evidence="2">Cell membrane</location>
        <topology evidence="2">Lipid-anchor</topology>
    </subcellularLocation>
</comment>
<dbReference type="InterPro" id="IPR003423">
    <property type="entry name" value="OMP_efflux"/>
</dbReference>
<dbReference type="Gene3D" id="1.20.1600.10">
    <property type="entry name" value="Outer membrane efflux proteins (OEP)"/>
    <property type="match status" value="1"/>
</dbReference>
<keyword evidence="2" id="KW-0449">Lipoprotein</keyword>
<evidence type="ECO:0000256" key="2">
    <source>
        <dbReference type="RuleBase" id="RU362097"/>
    </source>
</evidence>
<dbReference type="AlphaFoldDB" id="A0AAE3M2F3"/>
<gene>
    <name evidence="3" type="ORF">OM075_05310</name>
</gene>
<dbReference type="InterPro" id="IPR010131">
    <property type="entry name" value="MdtP/NodT-like"/>
</dbReference>
<dbReference type="Proteomes" id="UP001209229">
    <property type="component" value="Unassembled WGS sequence"/>
</dbReference>